<organism evidence="2 3">
    <name type="scientific">Nocardioides astragali</name>
    <dbReference type="NCBI Taxonomy" id="1776736"/>
    <lineage>
        <taxon>Bacteria</taxon>
        <taxon>Bacillati</taxon>
        <taxon>Actinomycetota</taxon>
        <taxon>Actinomycetes</taxon>
        <taxon>Propionibacteriales</taxon>
        <taxon>Nocardioidaceae</taxon>
        <taxon>Nocardioides</taxon>
    </lineage>
</organism>
<keyword evidence="3" id="KW-1185">Reference proteome</keyword>
<proteinExistence type="predicted"/>
<dbReference type="EMBL" id="JBHTCH010000021">
    <property type="protein sequence ID" value="MFC7362197.1"/>
    <property type="molecule type" value="Genomic_DNA"/>
</dbReference>
<dbReference type="Pfam" id="PF10944">
    <property type="entry name" value="DUF2630"/>
    <property type="match status" value="1"/>
</dbReference>
<gene>
    <name evidence="2" type="ORF">ACFQO6_18130</name>
</gene>
<dbReference type="Proteomes" id="UP001596524">
    <property type="component" value="Unassembled WGS sequence"/>
</dbReference>
<evidence type="ECO:0000256" key="1">
    <source>
        <dbReference type="SAM" id="MobiDB-lite"/>
    </source>
</evidence>
<evidence type="ECO:0000313" key="3">
    <source>
        <dbReference type="Proteomes" id="UP001596524"/>
    </source>
</evidence>
<feature type="region of interest" description="Disordered" evidence="1">
    <location>
        <begin position="63"/>
        <end position="82"/>
    </location>
</feature>
<evidence type="ECO:0000313" key="2">
    <source>
        <dbReference type="EMBL" id="MFC7362197.1"/>
    </source>
</evidence>
<comment type="caution">
    <text evidence="2">The sequence shown here is derived from an EMBL/GenBank/DDBJ whole genome shotgun (WGS) entry which is preliminary data.</text>
</comment>
<name>A0ABW2N4G9_9ACTN</name>
<protein>
    <submittedName>
        <fullName evidence="2">DUF2630 family protein</fullName>
    </submittedName>
</protein>
<reference evidence="3" key="1">
    <citation type="journal article" date="2019" name="Int. J. Syst. Evol. Microbiol.">
        <title>The Global Catalogue of Microorganisms (GCM) 10K type strain sequencing project: providing services to taxonomists for standard genome sequencing and annotation.</title>
        <authorList>
            <consortium name="The Broad Institute Genomics Platform"/>
            <consortium name="The Broad Institute Genome Sequencing Center for Infectious Disease"/>
            <person name="Wu L."/>
            <person name="Ma J."/>
        </authorList>
    </citation>
    <scope>NUCLEOTIDE SEQUENCE [LARGE SCALE GENOMIC DNA]</scope>
    <source>
        <strain evidence="3">FCH27</strain>
    </source>
</reference>
<accession>A0ABW2N4G9</accession>
<dbReference type="RefSeq" id="WP_255892074.1">
    <property type="nucleotide sequence ID" value="NZ_JAFMZM010000005.1"/>
</dbReference>
<dbReference type="InterPro" id="IPR020311">
    <property type="entry name" value="Uncharacterised_Rv0898c"/>
</dbReference>
<sequence>MSRDASILTAISSLVGEERELRTQHVKSRGDPATHSERLQKLEAELDQCWDLLNQRRALRAVGASPDAAKLRPASQVQGYLR</sequence>